<gene>
    <name evidence="2" type="ORF">MNO81_29560</name>
</gene>
<dbReference type="Pfam" id="PF07992">
    <property type="entry name" value="Pyr_redox_2"/>
    <property type="match status" value="1"/>
</dbReference>
<dbReference type="Gene3D" id="3.50.50.60">
    <property type="entry name" value="FAD/NAD(P)-binding domain"/>
    <property type="match status" value="1"/>
</dbReference>
<dbReference type="PRINTS" id="PR00368">
    <property type="entry name" value="FADPNR"/>
</dbReference>
<dbReference type="RefSeq" id="WP_006243452.1">
    <property type="nucleotide sequence ID" value="NZ_JAKZMO010000054.1"/>
</dbReference>
<dbReference type="SUPFAM" id="SSF51905">
    <property type="entry name" value="FAD/NAD(P)-binding domain"/>
    <property type="match status" value="2"/>
</dbReference>
<protein>
    <submittedName>
        <fullName evidence="2">FAD-dependent oxidoreductase</fullName>
    </submittedName>
</protein>
<evidence type="ECO:0000259" key="1">
    <source>
        <dbReference type="Pfam" id="PF07992"/>
    </source>
</evidence>
<dbReference type="InterPro" id="IPR036188">
    <property type="entry name" value="FAD/NAD-bd_sf"/>
</dbReference>
<dbReference type="InterPro" id="IPR023753">
    <property type="entry name" value="FAD/NAD-binding_dom"/>
</dbReference>
<reference evidence="2" key="1">
    <citation type="journal article" date="2023" name="Environ. Microbiol.">
        <title>The 2-methylpropene degradation pathway in Mycobacteriaceae family strains.</title>
        <authorList>
            <person name="Helbich S."/>
            <person name="Barrantes I."/>
            <person name="Dos Anjos Borges L.G."/>
            <person name="Pieper D.H."/>
            <person name="Vainshtein Y."/>
            <person name="Sohn K."/>
            <person name="Engesser K.H."/>
        </authorList>
    </citation>
    <scope>NUCLEOTIDE SEQUENCE</scope>
    <source>
        <strain evidence="2">IBE100</strain>
    </source>
</reference>
<evidence type="ECO:0000313" key="2">
    <source>
        <dbReference type="EMBL" id="MDG5486956.1"/>
    </source>
</evidence>
<organism evidence="2 3">
    <name type="scientific">Mycolicibacterium gadium</name>
    <name type="common">Mycobacterium gadium</name>
    <dbReference type="NCBI Taxonomy" id="1794"/>
    <lineage>
        <taxon>Bacteria</taxon>
        <taxon>Bacillati</taxon>
        <taxon>Actinomycetota</taxon>
        <taxon>Actinomycetes</taxon>
        <taxon>Mycobacteriales</taxon>
        <taxon>Mycobacteriaceae</taxon>
        <taxon>Mycolicibacterium</taxon>
    </lineage>
</organism>
<keyword evidence="3" id="KW-1185">Reference proteome</keyword>
<dbReference type="Gene3D" id="3.40.50.720">
    <property type="entry name" value="NAD(P)-binding Rossmann-like Domain"/>
    <property type="match status" value="1"/>
</dbReference>
<evidence type="ECO:0000313" key="3">
    <source>
        <dbReference type="Proteomes" id="UP001154266"/>
    </source>
</evidence>
<comment type="caution">
    <text evidence="2">The sequence shown here is derived from an EMBL/GenBank/DDBJ whole genome shotgun (WGS) entry which is preliminary data.</text>
</comment>
<name>A0ABT6GZM6_MYCGU</name>
<feature type="domain" description="FAD/NAD(P)-binding" evidence="1">
    <location>
        <begin position="33"/>
        <end position="238"/>
    </location>
</feature>
<sequence>MSAYEPSAVETQDVAEVGDVSPVETSAQVESCDVCIVGAGLAGINALFVASRYLSRDQKVILVDRRERVGGMWVDTYPYVRLHQPHPMFTAGNIKWTLGQKPSYLATKGEVLGHFEHCLNEIKRRVRVDEFFGWTLESHDETGGMVRITCRSAAGQVRVVEAKRLIKAVGLRVEPNEPLEFSSARVQSVSPDYCDMRGGDIGASDTPVWVVGGGKTGMDTAHALITEYPGREVNLVAGSGTMFASRDRFYPSGARRWWGGTRLNKVASEMSRRYDGTNETEVAKWFRAKYGTWLTPETGNFLLGVLSESENKTIAAGLNDVIMDHVVDAVDRNGATELVFRSGATKSIQPGSWVVNCTGYLVRRDQDHDYEPYVSRSGAVVSIQPRSATLHLTSFMGYFMTHLLFLDKIHDLPLYELDMQDLRAKSQTALPYAMFSLAQHNLSLISDSVPTKVFLDCGLDLERWYPLPRRLVGTTQFLLTHRREREHQRKTLDTVRERFDVRCGPLLDASR</sequence>
<dbReference type="Proteomes" id="UP001154266">
    <property type="component" value="Unassembled WGS sequence"/>
</dbReference>
<proteinExistence type="predicted"/>
<dbReference type="EMBL" id="JAKZMO010000054">
    <property type="protein sequence ID" value="MDG5486956.1"/>
    <property type="molecule type" value="Genomic_DNA"/>
</dbReference>
<accession>A0ABT6GZM6</accession>